<reference evidence="3" key="3">
    <citation type="submission" date="2018-08" db="UniProtKB">
        <authorList>
            <consortium name="EnsemblPlants"/>
        </authorList>
    </citation>
    <scope>IDENTIFICATION</scope>
    <source>
        <strain evidence="3">cv. Bd21</strain>
    </source>
</reference>
<reference evidence="2" key="2">
    <citation type="submission" date="2017-06" db="EMBL/GenBank/DDBJ databases">
        <title>WGS assembly of Brachypodium distachyon.</title>
        <authorList>
            <consortium name="The International Brachypodium Initiative"/>
            <person name="Lucas S."/>
            <person name="Harmon-Smith M."/>
            <person name="Lail K."/>
            <person name="Tice H."/>
            <person name="Grimwood J."/>
            <person name="Bruce D."/>
            <person name="Barry K."/>
            <person name="Shu S."/>
            <person name="Lindquist E."/>
            <person name="Wang M."/>
            <person name="Pitluck S."/>
            <person name="Vogel J.P."/>
            <person name="Garvin D.F."/>
            <person name="Mockler T.C."/>
            <person name="Schmutz J."/>
            <person name="Rokhsar D."/>
            <person name="Bevan M.W."/>
        </authorList>
    </citation>
    <scope>NUCLEOTIDE SEQUENCE</scope>
    <source>
        <strain evidence="2">Bd21</strain>
    </source>
</reference>
<feature type="region of interest" description="Disordered" evidence="1">
    <location>
        <begin position="165"/>
        <end position="262"/>
    </location>
</feature>
<sequence length="262" mass="28655">MGALKARIMNLLPCCGTMRKSLSDLRNADPSKDFSAAFLGGEHREKSSRPGVVSRRRRGQRRAPSKSGEGLAGARGGSLSLVRGGRRRSLERREGAARKPEPPRARSLQREHRSASPTSLPPSTGPPAPWTTPASEPLRHRRDLTVAGLLPRRAAAHVGIPLEHHGLPRLLSPPPSPRRSRPPGRAALASGATRGSREVGEERMRERERKGRREVGSGASAGDKGCEREERGPTAKCPEIKRGEHVYGSEDRHRSRYGYREV</sequence>
<protein>
    <submittedName>
        <fullName evidence="2 3">Uncharacterized protein</fullName>
    </submittedName>
</protein>
<keyword evidence="4" id="KW-1185">Reference proteome</keyword>
<evidence type="ECO:0000313" key="2">
    <source>
        <dbReference type="EMBL" id="KQK06771.1"/>
    </source>
</evidence>
<accession>A0A0Q3ILM7</accession>
<dbReference type="InParanoid" id="A0A0Q3ILM7"/>
<dbReference type="AlphaFoldDB" id="A0A0Q3ILM7"/>
<feature type="compositionally biased region" description="Basic and acidic residues" evidence="1">
    <location>
        <begin position="195"/>
        <end position="215"/>
    </location>
</feature>
<dbReference type="EnsemblPlants" id="KQK06771">
    <property type="protein sequence ID" value="KQK06771"/>
    <property type="gene ID" value="BRADI_2g28441v3"/>
</dbReference>
<feature type="compositionally biased region" description="Basic residues" evidence="1">
    <location>
        <begin position="54"/>
        <end position="64"/>
    </location>
</feature>
<proteinExistence type="predicted"/>
<organism evidence="2">
    <name type="scientific">Brachypodium distachyon</name>
    <name type="common">Purple false brome</name>
    <name type="synonym">Trachynia distachya</name>
    <dbReference type="NCBI Taxonomy" id="15368"/>
    <lineage>
        <taxon>Eukaryota</taxon>
        <taxon>Viridiplantae</taxon>
        <taxon>Streptophyta</taxon>
        <taxon>Embryophyta</taxon>
        <taxon>Tracheophyta</taxon>
        <taxon>Spermatophyta</taxon>
        <taxon>Magnoliopsida</taxon>
        <taxon>Liliopsida</taxon>
        <taxon>Poales</taxon>
        <taxon>Poaceae</taxon>
        <taxon>BOP clade</taxon>
        <taxon>Pooideae</taxon>
        <taxon>Stipodae</taxon>
        <taxon>Brachypodieae</taxon>
        <taxon>Brachypodium</taxon>
    </lineage>
</organism>
<dbReference type="EMBL" id="CM000881">
    <property type="protein sequence ID" value="KQK06771.1"/>
    <property type="molecule type" value="Genomic_DNA"/>
</dbReference>
<reference evidence="2 3" key="1">
    <citation type="journal article" date="2010" name="Nature">
        <title>Genome sequencing and analysis of the model grass Brachypodium distachyon.</title>
        <authorList>
            <consortium name="International Brachypodium Initiative"/>
        </authorList>
    </citation>
    <scope>NUCLEOTIDE SEQUENCE [LARGE SCALE GENOMIC DNA]</scope>
    <source>
        <strain evidence="2 3">Bd21</strain>
    </source>
</reference>
<dbReference type="Gramene" id="KQK06771">
    <property type="protein sequence ID" value="KQK06771"/>
    <property type="gene ID" value="BRADI_2g28441v3"/>
</dbReference>
<dbReference type="Proteomes" id="UP000008810">
    <property type="component" value="Chromosome 2"/>
</dbReference>
<feature type="compositionally biased region" description="Pro residues" evidence="1">
    <location>
        <begin position="119"/>
        <end position="130"/>
    </location>
</feature>
<feature type="compositionally biased region" description="Basic and acidic residues" evidence="1">
    <location>
        <begin position="91"/>
        <end position="114"/>
    </location>
</feature>
<evidence type="ECO:0000256" key="1">
    <source>
        <dbReference type="SAM" id="MobiDB-lite"/>
    </source>
</evidence>
<evidence type="ECO:0000313" key="3">
    <source>
        <dbReference type="EnsemblPlants" id="KQK06771"/>
    </source>
</evidence>
<feature type="region of interest" description="Disordered" evidence="1">
    <location>
        <begin position="36"/>
        <end position="139"/>
    </location>
</feature>
<evidence type="ECO:0000313" key="4">
    <source>
        <dbReference type="Proteomes" id="UP000008810"/>
    </source>
</evidence>
<feature type="compositionally biased region" description="Basic and acidic residues" evidence="1">
    <location>
        <begin position="224"/>
        <end position="262"/>
    </location>
</feature>
<name>A0A0Q3ILM7_BRADI</name>
<gene>
    <name evidence="2" type="ORF">BRADI_2g28441v3</name>
</gene>